<name>A0ABQ6BPM6_9CAUL</name>
<evidence type="ECO:0000313" key="2">
    <source>
        <dbReference type="EMBL" id="GLS02441.1"/>
    </source>
</evidence>
<accession>A0ABQ6BPM6</accession>
<comment type="caution">
    <text evidence="2">The sequence shown here is derived from an EMBL/GenBank/DDBJ whole genome shotgun (WGS) entry which is preliminary data.</text>
</comment>
<evidence type="ECO:0000256" key="1">
    <source>
        <dbReference type="SAM" id="MobiDB-lite"/>
    </source>
</evidence>
<protein>
    <recommendedName>
        <fullName evidence="4">Molecular chaperone DnaJ</fullName>
    </recommendedName>
</protein>
<evidence type="ECO:0008006" key="4">
    <source>
        <dbReference type="Google" id="ProtNLM"/>
    </source>
</evidence>
<reference evidence="3" key="1">
    <citation type="journal article" date="2019" name="Int. J. Syst. Evol. Microbiol.">
        <title>The Global Catalogue of Microorganisms (GCM) 10K type strain sequencing project: providing services to taxonomists for standard genome sequencing and annotation.</title>
        <authorList>
            <consortium name="The Broad Institute Genomics Platform"/>
            <consortium name="The Broad Institute Genome Sequencing Center for Infectious Disease"/>
            <person name="Wu L."/>
            <person name="Ma J."/>
        </authorList>
    </citation>
    <scope>NUCLEOTIDE SEQUENCE [LARGE SCALE GENOMIC DNA]</scope>
    <source>
        <strain evidence="3">NBRC 110107</strain>
    </source>
</reference>
<dbReference type="EMBL" id="BSOY01000069">
    <property type="protein sequence ID" value="GLS02441.1"/>
    <property type="molecule type" value="Genomic_DNA"/>
</dbReference>
<organism evidence="2 3">
    <name type="scientific">Brevundimonas denitrificans</name>
    <dbReference type="NCBI Taxonomy" id="1443434"/>
    <lineage>
        <taxon>Bacteria</taxon>
        <taxon>Pseudomonadati</taxon>
        <taxon>Pseudomonadota</taxon>
        <taxon>Alphaproteobacteria</taxon>
        <taxon>Caulobacterales</taxon>
        <taxon>Caulobacteraceae</taxon>
        <taxon>Brevundimonas</taxon>
    </lineage>
</organism>
<evidence type="ECO:0000313" key="3">
    <source>
        <dbReference type="Proteomes" id="UP001156921"/>
    </source>
</evidence>
<dbReference type="Gene3D" id="6.20.20.10">
    <property type="match status" value="1"/>
</dbReference>
<proteinExistence type="predicted"/>
<feature type="region of interest" description="Disordered" evidence="1">
    <location>
        <begin position="1"/>
        <end position="37"/>
    </location>
</feature>
<dbReference type="SUPFAM" id="SSF57938">
    <property type="entry name" value="DnaJ/Hsp40 cysteine-rich domain"/>
    <property type="match status" value="1"/>
</dbReference>
<gene>
    <name evidence="2" type="ORF">GCM10007859_24650</name>
</gene>
<feature type="compositionally biased region" description="Basic and acidic residues" evidence="1">
    <location>
        <begin position="12"/>
        <end position="28"/>
    </location>
</feature>
<keyword evidence="3" id="KW-1185">Reference proteome</keyword>
<dbReference type="Proteomes" id="UP001156921">
    <property type="component" value="Unassembled WGS sequence"/>
</dbReference>
<sequence length="73" mass="7484">MKPARARTVDAGMKEHEIDDRDLTRSRPTDPASLQGLDPVLCPECQGAGAISTGETCPVCDGTGKATGRTGGG</sequence>
<dbReference type="InterPro" id="IPR036410">
    <property type="entry name" value="HSP_DnaJ_Cys-rich_dom_sf"/>
</dbReference>